<evidence type="ECO:0000313" key="1">
    <source>
        <dbReference type="EMBL" id="CAD7226239.1"/>
    </source>
</evidence>
<protein>
    <submittedName>
        <fullName evidence="1">Uncharacterized protein</fullName>
    </submittedName>
</protein>
<accession>A0A7R8WCE2</accession>
<name>A0A7R8WCE2_9CRUS</name>
<dbReference type="EMBL" id="OB660782">
    <property type="protein sequence ID" value="CAD7226239.1"/>
    <property type="molecule type" value="Genomic_DNA"/>
</dbReference>
<dbReference type="AlphaFoldDB" id="A0A7R8WCE2"/>
<proteinExistence type="predicted"/>
<gene>
    <name evidence="1" type="ORF">CTOB1V02_LOCUS4162</name>
</gene>
<reference evidence="1" key="1">
    <citation type="submission" date="2020-11" db="EMBL/GenBank/DDBJ databases">
        <authorList>
            <person name="Tran Van P."/>
        </authorList>
    </citation>
    <scope>NUCLEOTIDE SEQUENCE</scope>
</reference>
<organism evidence="1">
    <name type="scientific">Cyprideis torosa</name>
    <dbReference type="NCBI Taxonomy" id="163714"/>
    <lineage>
        <taxon>Eukaryota</taxon>
        <taxon>Metazoa</taxon>
        <taxon>Ecdysozoa</taxon>
        <taxon>Arthropoda</taxon>
        <taxon>Crustacea</taxon>
        <taxon>Oligostraca</taxon>
        <taxon>Ostracoda</taxon>
        <taxon>Podocopa</taxon>
        <taxon>Podocopida</taxon>
        <taxon>Cytherocopina</taxon>
        <taxon>Cytheroidea</taxon>
        <taxon>Cytherideidae</taxon>
        <taxon>Cyprideis</taxon>
    </lineage>
</organism>
<sequence length="163" mass="18447">MWNWTTMSFSGGGARYSQMRPTPWPAPPGAMNVLLLGGRGAYENVAVMPEHDSFVDGQNEPGFTDEIPLDEEPHDDKDDQIPFFRSRRSMTSFTRTNSATSSRTSFGETDMVELFYDQDQHILVPPGEDWRVRLWSALSLHQIAFCTPVRFPLLFPGVHHQGS</sequence>